<dbReference type="EMBL" id="JABEVY010000802">
    <property type="protein sequence ID" value="KAF5227455.1"/>
    <property type="molecule type" value="Genomic_DNA"/>
</dbReference>
<feature type="domain" description="BD-FAE-like" evidence="3">
    <location>
        <begin position="53"/>
        <end position="162"/>
    </location>
</feature>
<feature type="compositionally biased region" description="Basic and acidic residues" evidence="2">
    <location>
        <begin position="39"/>
        <end position="61"/>
    </location>
</feature>
<organism evidence="4 5">
    <name type="scientific">Fusarium anthophilum</name>
    <dbReference type="NCBI Taxonomy" id="48485"/>
    <lineage>
        <taxon>Eukaryota</taxon>
        <taxon>Fungi</taxon>
        <taxon>Dikarya</taxon>
        <taxon>Ascomycota</taxon>
        <taxon>Pezizomycotina</taxon>
        <taxon>Sordariomycetes</taxon>
        <taxon>Hypocreomycetidae</taxon>
        <taxon>Hypocreales</taxon>
        <taxon>Nectriaceae</taxon>
        <taxon>Fusarium</taxon>
        <taxon>Fusarium fujikuroi species complex</taxon>
    </lineage>
</organism>
<name>A0A8H4YG63_9HYPO</name>
<gene>
    <name evidence="4" type="ORF">FANTH_14766</name>
</gene>
<evidence type="ECO:0000256" key="2">
    <source>
        <dbReference type="SAM" id="MobiDB-lite"/>
    </source>
</evidence>
<proteinExistence type="predicted"/>
<evidence type="ECO:0000313" key="4">
    <source>
        <dbReference type="EMBL" id="KAF5227455.1"/>
    </source>
</evidence>
<protein>
    <recommendedName>
        <fullName evidence="3">BD-FAE-like domain-containing protein</fullName>
    </recommendedName>
</protein>
<evidence type="ECO:0000259" key="3">
    <source>
        <dbReference type="Pfam" id="PF20434"/>
    </source>
</evidence>
<dbReference type="Gene3D" id="3.40.50.1820">
    <property type="entry name" value="alpha/beta hydrolase"/>
    <property type="match status" value="1"/>
</dbReference>
<dbReference type="SUPFAM" id="SSF53474">
    <property type="entry name" value="alpha/beta-Hydrolases"/>
    <property type="match status" value="1"/>
</dbReference>
<dbReference type="AlphaFoldDB" id="A0A8H4YG63"/>
<dbReference type="PANTHER" id="PTHR48081">
    <property type="entry name" value="AB HYDROLASE SUPERFAMILY PROTEIN C4A8.06C"/>
    <property type="match status" value="1"/>
</dbReference>
<dbReference type="InterPro" id="IPR029058">
    <property type="entry name" value="AB_hydrolase_fold"/>
</dbReference>
<comment type="caution">
    <text evidence="4">The sequence shown here is derived from an EMBL/GenBank/DDBJ whole genome shotgun (WGS) entry which is preliminary data.</text>
</comment>
<dbReference type="InterPro" id="IPR050300">
    <property type="entry name" value="GDXG_lipolytic_enzyme"/>
</dbReference>
<accession>A0A8H4YG63</accession>
<evidence type="ECO:0000256" key="1">
    <source>
        <dbReference type="ARBA" id="ARBA00022801"/>
    </source>
</evidence>
<reference evidence="4 5" key="1">
    <citation type="journal article" date="2020" name="BMC Genomics">
        <title>Correction to: Identification and distribution of gene clusters required for synthesis of sphingolipid metabolism inhibitors in diverse species of the filamentous fungus Fusarium.</title>
        <authorList>
            <person name="Kim H.S."/>
            <person name="Lohmar J.M."/>
            <person name="Busman M."/>
            <person name="Brown D.W."/>
            <person name="Naumann T.A."/>
            <person name="Divon H.H."/>
            <person name="Lysoe E."/>
            <person name="Uhlig S."/>
            <person name="Proctor R.H."/>
        </authorList>
    </citation>
    <scope>NUCLEOTIDE SEQUENCE [LARGE SCALE GENOMIC DNA]</scope>
    <source>
        <strain evidence="4 5">NRRL 25214</strain>
    </source>
</reference>
<dbReference type="InterPro" id="IPR049492">
    <property type="entry name" value="BD-FAE-like_dom"/>
</dbReference>
<dbReference type="Proteomes" id="UP000573603">
    <property type="component" value="Unassembled WGS sequence"/>
</dbReference>
<dbReference type="PANTHER" id="PTHR48081:SF33">
    <property type="entry name" value="KYNURENINE FORMAMIDASE"/>
    <property type="match status" value="1"/>
</dbReference>
<dbReference type="Pfam" id="PF20434">
    <property type="entry name" value="BD-FAE"/>
    <property type="match status" value="1"/>
</dbReference>
<evidence type="ECO:0000313" key="5">
    <source>
        <dbReference type="Proteomes" id="UP000573603"/>
    </source>
</evidence>
<sequence length="318" mass="35535">MDGLKEFGRDVPSAKDPTYHIYGQLLRQEDNASAIHSTTRQEHTYGSHQRQKLDHYSPKQAESADKTEEVLVFVYGGGWVSGDKILKDIPDEVAYANVGHFFADKIGIDTIIIDYRLVCHGAKHPSGAEDIDLALMWIEKKFPNCRSLYLLGNSAGGVHVASWLFGAHFPEHRNRLVEGRSKSDQLGIEAVGLLGTPLQLSPVGAMRPLLEAYYVDMDLVRAEQPQKLMLDATHGLSSEAVASWPRLAVLVSELDPEEEMRNAGREFFELWQSRGGTGTFVDILGHNHFSPVLSIGTAVEREEAWGREFGQWLRLGRR</sequence>
<feature type="region of interest" description="Disordered" evidence="2">
    <location>
        <begin position="37"/>
        <end position="61"/>
    </location>
</feature>
<keyword evidence="5" id="KW-1185">Reference proteome</keyword>
<keyword evidence="1" id="KW-0378">Hydrolase</keyword>
<dbReference type="GO" id="GO:0016787">
    <property type="term" value="F:hydrolase activity"/>
    <property type="evidence" value="ECO:0007669"/>
    <property type="project" value="UniProtKB-KW"/>
</dbReference>